<name>A0A0A8X1Z9_MESS1</name>
<keyword evidence="1" id="KW-1133">Transmembrane helix</keyword>
<keyword evidence="1" id="KW-0472">Membrane</keyword>
<accession>A0A0A8X1Z9</accession>
<comment type="caution">
    <text evidence="2">The sequence shown here is derived from an EMBL/GenBank/DDBJ whole genome shotgun (WGS) entry which is preliminary data.</text>
</comment>
<protein>
    <submittedName>
        <fullName evidence="2">Uncharacterized protein</fullName>
    </submittedName>
</protein>
<gene>
    <name evidence="2" type="ORF">SAMD00020551_0301</name>
</gene>
<evidence type="ECO:0000313" key="3">
    <source>
        <dbReference type="Proteomes" id="UP000031014"/>
    </source>
</evidence>
<keyword evidence="3" id="KW-1185">Reference proteome</keyword>
<dbReference type="AlphaFoldDB" id="A0A0A8X1Z9"/>
<dbReference type="EMBL" id="BASE01000008">
    <property type="protein sequence ID" value="GAM12171.1"/>
    <property type="molecule type" value="Genomic_DNA"/>
</dbReference>
<reference evidence="2 3" key="1">
    <citation type="submission" date="2013-06" db="EMBL/GenBank/DDBJ databases">
        <title>Whole genome shotgun sequence of Bacillus selenatarsenatis SF-1.</title>
        <authorList>
            <person name="Kuroda M."/>
            <person name="Sei K."/>
            <person name="Yamashita M."/>
            <person name="Ike M."/>
        </authorList>
    </citation>
    <scope>NUCLEOTIDE SEQUENCE [LARGE SCALE GENOMIC DNA]</scope>
    <source>
        <strain evidence="2 3">SF-1</strain>
    </source>
</reference>
<dbReference type="Proteomes" id="UP000031014">
    <property type="component" value="Unassembled WGS sequence"/>
</dbReference>
<sequence>MKRRIWIFILIPLMLILLYTGTYIPHKVLNIDPATVSKITVFDGSTGYSIDITDENKINHIITNLNEITFQKGKSSIGYLGYRFNTSIFNDKGKEIKELIINSKDTIRYKGFFYTSVDQPIDFNYIEELVRENSNDDNNR</sequence>
<evidence type="ECO:0000256" key="1">
    <source>
        <dbReference type="SAM" id="Phobius"/>
    </source>
</evidence>
<dbReference type="RefSeq" id="WP_041964126.1">
    <property type="nucleotide sequence ID" value="NZ_BASE01000008.1"/>
</dbReference>
<organism evidence="2 3">
    <name type="scientific">Mesobacillus selenatarsenatis (strain DSM 18680 / JCM 14380 / FERM P-15431 / SF-1)</name>
    <dbReference type="NCBI Taxonomy" id="1321606"/>
    <lineage>
        <taxon>Bacteria</taxon>
        <taxon>Bacillati</taxon>
        <taxon>Bacillota</taxon>
        <taxon>Bacilli</taxon>
        <taxon>Bacillales</taxon>
        <taxon>Bacillaceae</taxon>
        <taxon>Mesobacillus</taxon>
    </lineage>
</organism>
<keyword evidence="1" id="KW-0812">Transmembrane</keyword>
<evidence type="ECO:0000313" key="2">
    <source>
        <dbReference type="EMBL" id="GAM12171.1"/>
    </source>
</evidence>
<feature type="transmembrane region" description="Helical" evidence="1">
    <location>
        <begin position="5"/>
        <end position="24"/>
    </location>
</feature>
<proteinExistence type="predicted"/>